<dbReference type="InterPro" id="IPR050316">
    <property type="entry name" value="Tyrosinase/Hemocyanin"/>
</dbReference>
<dbReference type="HOGENOM" id="CLU_035914_2_0_1"/>
<dbReference type="RefSeq" id="XP_007831546.1">
    <property type="nucleotide sequence ID" value="XM_007833355.1"/>
</dbReference>
<dbReference type="Gene3D" id="1.10.1280.10">
    <property type="entry name" value="Di-copper center containing domain from catechol oxidase"/>
    <property type="match status" value="1"/>
</dbReference>
<dbReference type="PROSITE" id="PS00498">
    <property type="entry name" value="TYROSINASE_2"/>
    <property type="match status" value="1"/>
</dbReference>
<dbReference type="InterPro" id="IPR002227">
    <property type="entry name" value="Tyrosinase_Cu-bd"/>
</dbReference>
<dbReference type="PANTHER" id="PTHR11474:SF126">
    <property type="entry name" value="TYROSINASE-LIKE PROTEIN TYR-1-RELATED"/>
    <property type="match status" value="1"/>
</dbReference>
<accession>W3X9W2</accession>
<protein>
    <recommendedName>
        <fullName evidence="4">Tyrosinase copper-binding domain-containing protein</fullName>
    </recommendedName>
</protein>
<proteinExistence type="predicted"/>
<organism evidence="5 6">
    <name type="scientific">Pestalotiopsis fici (strain W106-1 / CGMCC3.15140)</name>
    <dbReference type="NCBI Taxonomy" id="1229662"/>
    <lineage>
        <taxon>Eukaryota</taxon>
        <taxon>Fungi</taxon>
        <taxon>Dikarya</taxon>
        <taxon>Ascomycota</taxon>
        <taxon>Pezizomycotina</taxon>
        <taxon>Sordariomycetes</taxon>
        <taxon>Xylariomycetidae</taxon>
        <taxon>Amphisphaeriales</taxon>
        <taxon>Sporocadaceae</taxon>
        <taxon>Pestalotiopsis</taxon>
    </lineage>
</organism>
<gene>
    <name evidence="5" type="ORF">PFICI_04774</name>
</gene>
<dbReference type="Pfam" id="PF00264">
    <property type="entry name" value="Tyrosinase"/>
    <property type="match status" value="1"/>
</dbReference>
<dbReference type="OMA" id="MELDIMV"/>
<dbReference type="InParanoid" id="W3X9W2"/>
<evidence type="ECO:0000259" key="4">
    <source>
        <dbReference type="PROSITE" id="PS00498"/>
    </source>
</evidence>
<dbReference type="Proteomes" id="UP000030651">
    <property type="component" value="Unassembled WGS sequence"/>
</dbReference>
<dbReference type="EMBL" id="KI912111">
    <property type="protein sequence ID" value="ETS82898.1"/>
    <property type="molecule type" value="Genomic_DNA"/>
</dbReference>
<sequence length="350" mass="39711">MVSLRFSRLAPVLVGLLAVVNANALAKRNGTCTLLNQRKSWNVLNDDERSEFLRANKCLMEIPPRTGTIWNAQNRWDEFSYVHISMANYIHDSGQFLAWHRWYIKVLELDLQEYCNYTGALPYWDELKDQATAPLNESAIFDPVMGFGGDGDPNNKYCISDGPFANITLVMNMTSNFAHDCLSRQFNQTRFDLGPDNWDLCKDYSNYTTYWECSSNNIHGLGHIGVGGTEGLMANAVTSSGDPLFFLHHAWLDRAWWKWQLQDKENRLYDMGGRNMELDIMVSYLGLSQPNKFTTDYSGDGDSNTTTLGHVLYTHDLRANVTVGDVMDLNADTICAEYVDDGGFNYTLGY</sequence>
<evidence type="ECO:0000256" key="2">
    <source>
        <dbReference type="ARBA" id="ARBA00023008"/>
    </source>
</evidence>
<evidence type="ECO:0000256" key="1">
    <source>
        <dbReference type="ARBA" id="ARBA00022723"/>
    </source>
</evidence>
<dbReference type="eggNOG" id="ENOG502S31Y">
    <property type="taxonomic scope" value="Eukaryota"/>
</dbReference>
<keyword evidence="6" id="KW-1185">Reference proteome</keyword>
<dbReference type="PRINTS" id="PR00092">
    <property type="entry name" value="TYROSINASE"/>
</dbReference>
<dbReference type="PANTHER" id="PTHR11474">
    <property type="entry name" value="TYROSINASE FAMILY MEMBER"/>
    <property type="match status" value="1"/>
</dbReference>
<dbReference type="GO" id="GO:0046872">
    <property type="term" value="F:metal ion binding"/>
    <property type="evidence" value="ECO:0007669"/>
    <property type="project" value="UniProtKB-KW"/>
</dbReference>
<evidence type="ECO:0000313" key="6">
    <source>
        <dbReference type="Proteomes" id="UP000030651"/>
    </source>
</evidence>
<feature type="domain" description="Tyrosinase copper-binding" evidence="4">
    <location>
        <begin position="242"/>
        <end position="253"/>
    </location>
</feature>
<dbReference type="GeneID" id="19269787"/>
<dbReference type="OrthoDB" id="6132182at2759"/>
<dbReference type="KEGG" id="pfy:PFICI_04774"/>
<keyword evidence="2" id="KW-0186">Copper</keyword>
<name>W3X9W2_PESFW</name>
<reference evidence="6" key="1">
    <citation type="journal article" date="2015" name="BMC Genomics">
        <title>Genomic and transcriptomic analysis of the endophytic fungus Pestalotiopsis fici reveals its lifestyle and high potential for synthesis of natural products.</title>
        <authorList>
            <person name="Wang X."/>
            <person name="Zhang X."/>
            <person name="Liu L."/>
            <person name="Xiang M."/>
            <person name="Wang W."/>
            <person name="Sun X."/>
            <person name="Che Y."/>
            <person name="Guo L."/>
            <person name="Liu G."/>
            <person name="Guo L."/>
            <person name="Wang C."/>
            <person name="Yin W.B."/>
            <person name="Stadler M."/>
            <person name="Zhang X."/>
            <person name="Liu X."/>
        </authorList>
    </citation>
    <scope>NUCLEOTIDE SEQUENCE [LARGE SCALE GENOMIC DNA]</scope>
    <source>
        <strain evidence="6">W106-1 / CGMCC3.15140</strain>
    </source>
</reference>
<dbReference type="STRING" id="1229662.W3X9W2"/>
<dbReference type="AlphaFoldDB" id="W3X9W2"/>
<keyword evidence="1" id="KW-0479">Metal-binding</keyword>
<dbReference type="GO" id="GO:0016491">
    <property type="term" value="F:oxidoreductase activity"/>
    <property type="evidence" value="ECO:0007669"/>
    <property type="project" value="InterPro"/>
</dbReference>
<dbReference type="InterPro" id="IPR008922">
    <property type="entry name" value="Di-copper_centre_dom_sf"/>
</dbReference>
<feature type="chain" id="PRO_5004835582" description="Tyrosinase copper-binding domain-containing protein" evidence="3">
    <location>
        <begin position="23"/>
        <end position="350"/>
    </location>
</feature>
<evidence type="ECO:0000313" key="5">
    <source>
        <dbReference type="EMBL" id="ETS82898.1"/>
    </source>
</evidence>
<keyword evidence="3" id="KW-0732">Signal</keyword>
<evidence type="ECO:0000256" key="3">
    <source>
        <dbReference type="SAM" id="SignalP"/>
    </source>
</evidence>
<feature type="signal peptide" evidence="3">
    <location>
        <begin position="1"/>
        <end position="22"/>
    </location>
</feature>
<dbReference type="SUPFAM" id="SSF48056">
    <property type="entry name" value="Di-copper centre-containing domain"/>
    <property type="match status" value="1"/>
</dbReference>